<keyword evidence="4" id="KW-1185">Reference proteome</keyword>
<dbReference type="Pfam" id="PF16173">
    <property type="entry name" value="DUF4874"/>
    <property type="match status" value="1"/>
</dbReference>
<reference evidence="3 4" key="1">
    <citation type="submission" date="2023-06" db="EMBL/GenBank/DDBJ databases">
        <title>Draft genome sequence of Novosphingobium sp. strain IK01.</title>
        <authorList>
            <person name="Hatamoto M."/>
            <person name="Ikarashi T."/>
            <person name="Yamaguchi T."/>
        </authorList>
    </citation>
    <scope>NUCLEOTIDE SEQUENCE [LARGE SCALE GENOMIC DNA]</scope>
    <source>
        <strain evidence="3 4">IK01</strain>
    </source>
</reference>
<dbReference type="InterPro" id="IPR032267">
    <property type="entry name" value="DUF4832"/>
</dbReference>
<dbReference type="Pfam" id="PF16116">
    <property type="entry name" value="DUF4832"/>
    <property type="match status" value="1"/>
</dbReference>
<protein>
    <submittedName>
        <fullName evidence="3">Uncharacterized protein</fullName>
    </submittedName>
</protein>
<evidence type="ECO:0000313" key="3">
    <source>
        <dbReference type="EMBL" id="GMM61934.1"/>
    </source>
</evidence>
<dbReference type="EMBL" id="BTFW01000001">
    <property type="protein sequence ID" value="GMM61934.1"/>
    <property type="molecule type" value="Genomic_DNA"/>
</dbReference>
<comment type="caution">
    <text evidence="3">The sequence shown here is derived from an EMBL/GenBank/DDBJ whole genome shotgun (WGS) entry which is preliminary data.</text>
</comment>
<evidence type="ECO:0000259" key="2">
    <source>
        <dbReference type="Pfam" id="PF16173"/>
    </source>
</evidence>
<dbReference type="Proteomes" id="UP001187221">
    <property type="component" value="Unassembled WGS sequence"/>
</dbReference>
<proteinExistence type="predicted"/>
<dbReference type="InterPro" id="IPR032379">
    <property type="entry name" value="DUF4874"/>
</dbReference>
<accession>A0ABQ6PBV8</accession>
<organism evidence="3 4">
    <name type="scientific">Novosphingobium pituita</name>
    <dbReference type="NCBI Taxonomy" id="3056842"/>
    <lineage>
        <taxon>Bacteria</taxon>
        <taxon>Pseudomonadati</taxon>
        <taxon>Pseudomonadota</taxon>
        <taxon>Alphaproteobacteria</taxon>
        <taxon>Sphingomonadales</taxon>
        <taxon>Sphingomonadaceae</taxon>
        <taxon>Novosphingobium</taxon>
    </lineage>
</organism>
<feature type="domain" description="DUF4874" evidence="2">
    <location>
        <begin position="2"/>
        <end position="68"/>
    </location>
</feature>
<gene>
    <name evidence="3" type="ORF">NUTIK01_27110</name>
</gene>
<evidence type="ECO:0000313" key="4">
    <source>
        <dbReference type="Proteomes" id="UP001187221"/>
    </source>
</evidence>
<feature type="domain" description="DUF4832" evidence="1">
    <location>
        <begin position="109"/>
        <end position="241"/>
    </location>
</feature>
<name>A0ABQ6PBV8_9SPHN</name>
<sequence length="264" mass="29709">MHIRQLGSVLASHRRAVFAVESGLVGFWGEQHGDTPDKQTPSAIASVVDQWRVALAGTQIQILARYPKALQEHIAKQPDILAIQPKVGFWNDCLGAHDDVNMQVRQVPIVEGETCMLAPRIDYSCNTMMGYFQSIQLDELHSEYYRDIIAGWKMQGCFKQLEERLGYRYVIRKAKLADDGSEIMLQIDNVGWGRSLVSRPLYLVHDGHRVQQIGDLVDFYPGSVNHLHIHLNAPLPLSGGSITLETDDDVQFSNTTGNLIFHFN</sequence>
<evidence type="ECO:0000259" key="1">
    <source>
        <dbReference type="Pfam" id="PF16116"/>
    </source>
</evidence>